<reference evidence="1" key="1">
    <citation type="submission" date="2024-07" db="EMBL/GenBank/DDBJ databases">
        <title>Genome sequencing of plant associated microbes to promote plant fitness in Sorghum bicolor and Oryza sativa.</title>
        <authorList>
            <person name="Coleman-Derr D."/>
        </authorList>
    </citation>
    <scope>NUCLEOTIDE SEQUENCE</scope>
    <source>
        <strain evidence="1">SAI-173</strain>
    </source>
</reference>
<dbReference type="EMBL" id="JBGCBD010000002">
    <property type="protein sequence ID" value="MEY9810546.1"/>
    <property type="molecule type" value="Genomic_DNA"/>
</dbReference>
<proteinExistence type="predicted"/>
<comment type="caution">
    <text evidence="1">The sequence shown here is derived from an EMBL/GenBank/DDBJ whole genome shotgun (WGS) entry which is preliminary data.</text>
</comment>
<name>A0ACC6UGV3_STRAO</name>
<protein>
    <submittedName>
        <fullName evidence="1">Uncharacterized protein</fullName>
    </submittedName>
</protein>
<evidence type="ECO:0000313" key="2">
    <source>
        <dbReference type="Proteomes" id="UP001565447"/>
    </source>
</evidence>
<keyword evidence="2" id="KW-1185">Reference proteome</keyword>
<dbReference type="Proteomes" id="UP001565447">
    <property type="component" value="Unassembled WGS sequence"/>
</dbReference>
<sequence length="36" mass="3955">MRFSAKPVPGQKVNVENSSRPDLVDAMTTHITGSRQ</sequence>
<accession>A0ACC6UGV3</accession>
<gene>
    <name evidence="1" type="ORF">RKD21_000803</name>
</gene>
<evidence type="ECO:0000313" key="1">
    <source>
        <dbReference type="EMBL" id="MEY9810546.1"/>
    </source>
</evidence>
<organism evidence="1 2">
    <name type="scientific">Streptomyces albogriseolus</name>
    <dbReference type="NCBI Taxonomy" id="1887"/>
    <lineage>
        <taxon>Bacteria</taxon>
        <taxon>Bacillati</taxon>
        <taxon>Actinomycetota</taxon>
        <taxon>Actinomycetes</taxon>
        <taxon>Kitasatosporales</taxon>
        <taxon>Streptomycetaceae</taxon>
        <taxon>Streptomyces</taxon>
        <taxon>Streptomyces albogriseolus group</taxon>
    </lineage>
</organism>